<proteinExistence type="predicted"/>
<evidence type="ECO:0000313" key="1">
    <source>
        <dbReference type="EMBL" id="QGN37167.1"/>
    </source>
</evidence>
<dbReference type="EMBL" id="CP046115">
    <property type="protein sequence ID" value="QGN37167.1"/>
    <property type="molecule type" value="Genomic_DNA"/>
</dbReference>
<dbReference type="Proteomes" id="UP000427108">
    <property type="component" value="Chromosome"/>
</dbReference>
<organism evidence="1 2">
    <name type="scientific">Klebsiella oxytoca</name>
    <dbReference type="NCBI Taxonomy" id="571"/>
    <lineage>
        <taxon>Bacteria</taxon>
        <taxon>Pseudomonadati</taxon>
        <taxon>Pseudomonadota</taxon>
        <taxon>Gammaproteobacteria</taxon>
        <taxon>Enterobacterales</taxon>
        <taxon>Enterobacteriaceae</taxon>
        <taxon>Klebsiella/Raoultella group</taxon>
        <taxon>Klebsiella</taxon>
    </lineage>
</organism>
<sequence>MPSGVINSKSQAAILARNAQTKMGQPLVICWKNKHRYSRNYSARVNTRLNFNPQLMEAPGANIAPAIYYMNKENTLQQAIVISDIEKLLFTMEQDNRS</sequence>
<reference evidence="1 2" key="1">
    <citation type="submission" date="2019-11" db="EMBL/GenBank/DDBJ databases">
        <title>Isolation and Application of One Kind of P-Hydroxybenzoic Acid Degrading Bacterium in Mitigating Cropping Obstacle of Cucumber.</title>
        <authorList>
            <person name="Wu F."/>
            <person name="An Y."/>
        </authorList>
    </citation>
    <scope>NUCLEOTIDE SEQUENCE [LARGE SCALE GENOMIC DNA]</scope>
    <source>
        <strain evidence="1 2">P620</strain>
    </source>
</reference>
<gene>
    <name evidence="1" type="ORF">GJ746_07540</name>
</gene>
<dbReference type="RefSeq" id="WP_154679641.1">
    <property type="nucleotide sequence ID" value="NZ_CP046115.1"/>
</dbReference>
<name>A0A6B8MUG0_KLEOX</name>
<accession>A0A6B8MUG0</accession>
<dbReference type="AlphaFoldDB" id="A0A6B8MUG0"/>
<protein>
    <submittedName>
        <fullName evidence="1">Uncharacterized protein</fullName>
    </submittedName>
</protein>
<evidence type="ECO:0000313" key="2">
    <source>
        <dbReference type="Proteomes" id="UP000427108"/>
    </source>
</evidence>